<dbReference type="EMBL" id="CASHTH010000145">
    <property type="protein sequence ID" value="CAI7992473.1"/>
    <property type="molecule type" value="Genomic_DNA"/>
</dbReference>
<feature type="signal peptide" evidence="3">
    <location>
        <begin position="1"/>
        <end position="27"/>
    </location>
</feature>
<protein>
    <recommendedName>
        <fullName evidence="4">LamG-like jellyroll fold domain-containing protein</fullName>
    </recommendedName>
</protein>
<name>A0AA35VU70_GEOBA</name>
<dbReference type="SUPFAM" id="SSF49899">
    <property type="entry name" value="Concanavalin A-like lectins/glucanases"/>
    <property type="match status" value="1"/>
</dbReference>
<dbReference type="Pfam" id="PF13385">
    <property type="entry name" value="Laminin_G_3"/>
    <property type="match status" value="1"/>
</dbReference>
<keyword evidence="6" id="KW-1185">Reference proteome</keyword>
<dbReference type="Gene3D" id="2.60.120.200">
    <property type="match status" value="1"/>
</dbReference>
<dbReference type="PANTHER" id="PTHR42535:SF2">
    <property type="entry name" value="CHROMOSOME UNDETERMINED SCAFFOLD_146, WHOLE GENOME SHOTGUN SEQUENCE"/>
    <property type="match status" value="1"/>
</dbReference>
<keyword evidence="1 3" id="KW-0732">Signal</keyword>
<comment type="caution">
    <text evidence="5">The sequence shown here is derived from an EMBL/GenBank/DDBJ whole genome shotgun (WGS) entry which is preliminary data.</text>
</comment>
<dbReference type="PANTHER" id="PTHR42535">
    <property type="entry name" value="OOKINETE PROTEIN, PUTATIVE-RELATED"/>
    <property type="match status" value="1"/>
</dbReference>
<evidence type="ECO:0000313" key="5">
    <source>
        <dbReference type="EMBL" id="CAI7992473.1"/>
    </source>
</evidence>
<proteinExistence type="predicted"/>
<evidence type="ECO:0000313" key="6">
    <source>
        <dbReference type="Proteomes" id="UP001174909"/>
    </source>
</evidence>
<organism evidence="5 6">
    <name type="scientific">Geodia barretti</name>
    <name type="common">Barrett's horny sponge</name>
    <dbReference type="NCBI Taxonomy" id="519541"/>
    <lineage>
        <taxon>Eukaryota</taxon>
        <taxon>Metazoa</taxon>
        <taxon>Porifera</taxon>
        <taxon>Demospongiae</taxon>
        <taxon>Heteroscleromorpha</taxon>
        <taxon>Tetractinellida</taxon>
        <taxon>Astrophorina</taxon>
        <taxon>Geodiidae</taxon>
        <taxon>Geodia</taxon>
    </lineage>
</organism>
<feature type="domain" description="LamG-like jellyroll fold" evidence="4">
    <location>
        <begin position="97"/>
        <end position="227"/>
    </location>
</feature>
<reference evidence="5" key="1">
    <citation type="submission" date="2023-03" db="EMBL/GenBank/DDBJ databases">
        <authorList>
            <person name="Steffen K."/>
            <person name="Cardenas P."/>
        </authorList>
    </citation>
    <scope>NUCLEOTIDE SEQUENCE</scope>
</reference>
<evidence type="ECO:0000259" key="4">
    <source>
        <dbReference type="SMART" id="SM00560"/>
    </source>
</evidence>
<gene>
    <name evidence="5" type="ORF">GBAR_LOCUS1013</name>
</gene>
<sequence>MINRIPRQMFVIAIVATVLMATNMAQARQAITDGLVSYWSFNKDSVADKTVKDIFGASDGTMDGNVEVVDGKVGEALKFSGGHVDCGAGKDLTDIGDQVTLEMWIKPEKAGWAIIAGISRSGNNSYVIAWSDQTRVDFNLWNGVLETWPFHSVGQPDVNKWHHVAGVYDGSEAIIYVNGEVDNEKEFEGVLKHNGENFWMGARKSDGLPYNGLLDELRLYNRGLSQEEIENNLEAEGLAVQPAQKLALTWGTIKVSR</sequence>
<dbReference type="SMART" id="SM00560">
    <property type="entry name" value="LamGL"/>
    <property type="match status" value="1"/>
</dbReference>
<evidence type="ECO:0000256" key="1">
    <source>
        <dbReference type="ARBA" id="ARBA00022729"/>
    </source>
</evidence>
<dbReference type="InterPro" id="IPR013320">
    <property type="entry name" value="ConA-like_dom_sf"/>
</dbReference>
<dbReference type="AlphaFoldDB" id="A0AA35VU70"/>
<dbReference type="Proteomes" id="UP001174909">
    <property type="component" value="Unassembled WGS sequence"/>
</dbReference>
<dbReference type="InterPro" id="IPR006558">
    <property type="entry name" value="LamG-like"/>
</dbReference>
<keyword evidence="2" id="KW-1015">Disulfide bond</keyword>
<evidence type="ECO:0000256" key="3">
    <source>
        <dbReference type="SAM" id="SignalP"/>
    </source>
</evidence>
<evidence type="ECO:0000256" key="2">
    <source>
        <dbReference type="ARBA" id="ARBA00023157"/>
    </source>
</evidence>
<feature type="chain" id="PRO_5041357187" description="LamG-like jellyroll fold domain-containing protein" evidence="3">
    <location>
        <begin position="28"/>
        <end position="257"/>
    </location>
</feature>
<accession>A0AA35VU70</accession>